<evidence type="ECO:0000313" key="2">
    <source>
        <dbReference type="EMBL" id="MDO1535678.1"/>
    </source>
</evidence>
<dbReference type="RefSeq" id="WP_301813470.1">
    <property type="nucleotide sequence ID" value="NZ_JAUJZH010000021.1"/>
</dbReference>
<keyword evidence="1" id="KW-0812">Transmembrane</keyword>
<dbReference type="Proteomes" id="UP001169027">
    <property type="component" value="Unassembled WGS sequence"/>
</dbReference>
<reference evidence="2" key="1">
    <citation type="submission" date="2023-06" db="EMBL/GenBank/DDBJ databases">
        <authorList>
            <person name="Jiang Y."/>
            <person name="Liu Q."/>
        </authorList>
    </citation>
    <scope>NUCLEOTIDE SEQUENCE</scope>
    <source>
        <strain evidence="2">CGMCC 1.12090</strain>
    </source>
</reference>
<comment type="caution">
    <text evidence="2">The sequence shown here is derived from an EMBL/GenBank/DDBJ whole genome shotgun (WGS) entry which is preliminary data.</text>
</comment>
<keyword evidence="1" id="KW-0472">Membrane</keyword>
<proteinExistence type="predicted"/>
<dbReference type="InterPro" id="IPR012902">
    <property type="entry name" value="N_methyl_site"/>
</dbReference>
<name>A0ABT8S9U4_9BURK</name>
<dbReference type="EMBL" id="JAUKVY010000021">
    <property type="protein sequence ID" value="MDO1535678.1"/>
    <property type="molecule type" value="Genomic_DNA"/>
</dbReference>
<accession>A0ABT8S9U4</accession>
<organism evidence="2 3">
    <name type="scientific">Variovorax ginsengisoli</name>
    <dbReference type="NCBI Taxonomy" id="363844"/>
    <lineage>
        <taxon>Bacteria</taxon>
        <taxon>Pseudomonadati</taxon>
        <taxon>Pseudomonadota</taxon>
        <taxon>Betaproteobacteria</taxon>
        <taxon>Burkholderiales</taxon>
        <taxon>Comamonadaceae</taxon>
        <taxon>Variovorax</taxon>
    </lineage>
</organism>
<dbReference type="InterPro" id="IPR045584">
    <property type="entry name" value="Pilin-like"/>
</dbReference>
<evidence type="ECO:0000313" key="3">
    <source>
        <dbReference type="Proteomes" id="UP001169027"/>
    </source>
</evidence>
<gene>
    <name evidence="2" type="ORF">Q2T77_25670</name>
</gene>
<sequence>MTQRISPPTGHARRAQQGFSLVELIVTISIIAILSIYGQSQLAKLSEEQIGVSAGSYLKQVAGAAEQYALSHFDDLGNGVDIPGVANDIAPTIAELVADNKLPGGFPSGVGAMPTRQSLRIDVVKTNCPGLGCAIVTNVCTTTGVTLGGTNIRYDLAQVMVDQQGGAGGQSGYVTPALIKGPSLNIANPNGAIAGTVCSSATLNTAMFQQFVRVRDPRNPDLQGDLSAVGNLSIGGTSTLTGNVAAAGNVSVVGSGGFGGADPVAVPAGMKGVNSQDIFAAGNIVATDQGAGFAGNNGNYVAMTTNSGGEAAVVTSGRMAGNRLIPTGTYTKGTACVEPGAFGLSATEASGSIVVCSSGRWVPLMTSAIAGGACSTEGQGASDPNGLTLYCTGNIWTPMTQFLPIAADSVGGCVAGQLGYSVAVAGVKKAMLCRDNPQAPGSPVWKRLEDVTTNLVFVKSIEVTDNQFVSMPTCGSSPVGTPIIQLIPKTESSADGGFTRFAQVNGTNWTVRLMNGSGGALTGNPQASAIGHVYCYFA</sequence>
<keyword evidence="1" id="KW-1133">Transmembrane helix</keyword>
<dbReference type="SUPFAM" id="SSF54523">
    <property type="entry name" value="Pili subunits"/>
    <property type="match status" value="1"/>
</dbReference>
<dbReference type="Pfam" id="PF07963">
    <property type="entry name" value="N_methyl"/>
    <property type="match status" value="1"/>
</dbReference>
<keyword evidence="3" id="KW-1185">Reference proteome</keyword>
<evidence type="ECO:0000256" key="1">
    <source>
        <dbReference type="SAM" id="Phobius"/>
    </source>
</evidence>
<feature type="transmembrane region" description="Helical" evidence="1">
    <location>
        <begin position="21"/>
        <end position="38"/>
    </location>
</feature>
<protein>
    <submittedName>
        <fullName evidence="2">Type II secretion system protein</fullName>
    </submittedName>
</protein>
<dbReference type="NCBIfam" id="TIGR02532">
    <property type="entry name" value="IV_pilin_GFxxxE"/>
    <property type="match status" value="1"/>
</dbReference>